<dbReference type="Proteomes" id="UP000006158">
    <property type="component" value="Chromosome"/>
</dbReference>
<feature type="region of interest" description="Disordered" evidence="1">
    <location>
        <begin position="23"/>
        <end position="43"/>
    </location>
</feature>
<organism evidence="2 3">
    <name type="scientific">Mycolicibacterium smegmatis (strain ATCC 700084 / mc(2)155)</name>
    <name type="common">Mycobacterium smegmatis</name>
    <dbReference type="NCBI Taxonomy" id="246196"/>
    <lineage>
        <taxon>Bacteria</taxon>
        <taxon>Bacillati</taxon>
        <taxon>Actinomycetota</taxon>
        <taxon>Actinomycetes</taxon>
        <taxon>Mycobacteriales</taxon>
        <taxon>Mycobacteriaceae</taxon>
        <taxon>Mycolicibacterium</taxon>
    </lineage>
</organism>
<evidence type="ECO:0000256" key="1">
    <source>
        <dbReference type="SAM" id="MobiDB-lite"/>
    </source>
</evidence>
<sequence length="65" mass="6931">MIEDDMKETPVVVVGSGWVQAGTENSERARQSARLRSTATTTTATTRNAAQIHCAALGERELKAG</sequence>
<proteinExistence type="predicted"/>
<protein>
    <submittedName>
        <fullName evidence="2">Uncharacterized protein</fullName>
    </submittedName>
</protein>
<dbReference type="KEGG" id="msg:MSMEI_5634"/>
<gene>
    <name evidence="2" type="ordered locus">MSMEI_5634</name>
</gene>
<reference evidence="2 3" key="1">
    <citation type="journal article" date="2007" name="Genome Biol.">
        <title>Interrupted coding sequences in Mycobacterium smegmatis: authentic mutations or sequencing errors?</title>
        <authorList>
            <person name="Deshayes C."/>
            <person name="Perrodou E."/>
            <person name="Gallien S."/>
            <person name="Euphrasie D."/>
            <person name="Schaeffer C."/>
            <person name="Van-Dorsselaer A."/>
            <person name="Poch O."/>
            <person name="Lecompte O."/>
            <person name="Reyrat J.M."/>
        </authorList>
    </citation>
    <scope>NUCLEOTIDE SEQUENCE [LARGE SCALE GENOMIC DNA]</scope>
    <source>
        <strain evidence="3">ATCC 700084 / mc(2)155</strain>
    </source>
</reference>
<dbReference type="AlphaFoldDB" id="I7GFQ9"/>
<dbReference type="PATRIC" id="fig|246196.56.peg.5754"/>
<dbReference type="EMBL" id="CP001663">
    <property type="protein sequence ID" value="AFP42069.1"/>
    <property type="molecule type" value="Genomic_DNA"/>
</dbReference>
<evidence type="ECO:0000313" key="2">
    <source>
        <dbReference type="EMBL" id="AFP42069.1"/>
    </source>
</evidence>
<accession>I7GFQ9</accession>
<name>I7GFQ9_MYCS2</name>
<evidence type="ECO:0000313" key="3">
    <source>
        <dbReference type="Proteomes" id="UP000006158"/>
    </source>
</evidence>
<reference evidence="2 3" key="2">
    <citation type="journal article" date="2009" name="Genome Res.">
        <title>Ortho-proteogenomics: multiple proteomes investigation through orthology and a new MS-based protocol.</title>
        <authorList>
            <person name="Gallien S."/>
            <person name="Perrodou E."/>
            <person name="Carapito C."/>
            <person name="Deshayes C."/>
            <person name="Reyrat J.M."/>
            <person name="Van Dorsselaer A."/>
            <person name="Poch O."/>
            <person name="Schaeffer C."/>
            <person name="Lecompte O."/>
        </authorList>
    </citation>
    <scope>NUCLEOTIDE SEQUENCE [LARGE SCALE GENOMIC DNA]</scope>
    <source>
        <strain evidence="3">ATCC 700084 / mc(2)155</strain>
    </source>
</reference>
<feature type="compositionally biased region" description="Low complexity" evidence="1">
    <location>
        <begin position="32"/>
        <end position="43"/>
    </location>
</feature>